<reference evidence="2 3" key="1">
    <citation type="journal article" date="2016" name="Mol. Biol. Evol.">
        <title>Comparative Genomics of Early-Diverging Mushroom-Forming Fungi Provides Insights into the Origins of Lignocellulose Decay Capabilities.</title>
        <authorList>
            <person name="Nagy L.G."/>
            <person name="Riley R."/>
            <person name="Tritt A."/>
            <person name="Adam C."/>
            <person name="Daum C."/>
            <person name="Floudas D."/>
            <person name="Sun H."/>
            <person name="Yadav J.S."/>
            <person name="Pangilinan J."/>
            <person name="Larsson K.H."/>
            <person name="Matsuura K."/>
            <person name="Barry K."/>
            <person name="Labutti K."/>
            <person name="Kuo R."/>
            <person name="Ohm R.A."/>
            <person name="Bhattacharya S.S."/>
            <person name="Shirouzu T."/>
            <person name="Yoshinaga Y."/>
            <person name="Martin F.M."/>
            <person name="Grigoriev I.V."/>
            <person name="Hibbett D.S."/>
        </authorList>
    </citation>
    <scope>NUCLEOTIDE SEQUENCE [LARGE SCALE GENOMIC DNA]</scope>
    <source>
        <strain evidence="2 3">CBS 109695</strain>
    </source>
</reference>
<dbReference type="OrthoDB" id="163438at2759"/>
<evidence type="ECO:0000313" key="3">
    <source>
        <dbReference type="Proteomes" id="UP000076532"/>
    </source>
</evidence>
<protein>
    <submittedName>
        <fullName evidence="2">Uncharacterized protein</fullName>
    </submittedName>
</protein>
<evidence type="ECO:0000256" key="1">
    <source>
        <dbReference type="SAM" id="MobiDB-lite"/>
    </source>
</evidence>
<accession>A0A167V7R4</accession>
<keyword evidence="3" id="KW-1185">Reference proteome</keyword>
<dbReference type="AlphaFoldDB" id="A0A167V7R4"/>
<feature type="compositionally biased region" description="Low complexity" evidence="1">
    <location>
        <begin position="135"/>
        <end position="144"/>
    </location>
</feature>
<evidence type="ECO:0000313" key="2">
    <source>
        <dbReference type="EMBL" id="KZP04730.1"/>
    </source>
</evidence>
<sequence length="435" mass="45622">MPMAYASLTGPDFANLFSTGGTTGRAMTWHGIPQSQSQYEELGVAGLGGLYRDEGLNGYRRREGMGREPVNIDMRDMPPASPATSPILSYAAPNVNAHGMSKGAVPMGIMTNAGSRRRQNRAVGMDLRPGNRSFPSSNPPQSRVPRPPVVKRDKFICACAPAQPSHVDMELGGGSSCSGNAWLSVAGAGTMRTQRSSGSGKGGSCGTPVASTMNEATGGAGEGGLPAGARSDFTPSSNVEISLHRKSRMFKWRRPVLVAEYSGRGTDFLGTAQELVAKAGASRLAIKVDVIAKSHEDFMKAVDEDRSQLAEFKGADAAQSAITIGAKLGTALAALIPVIDKFASAHPLLNVSWTVLSSVYKVAQNQMEQDGSVLELIESMGQMAGAASACPDLLKIAGTTDVIEEIGRAAIEVARLVHDFVQPSIRGKAKFLASS</sequence>
<name>A0A167V7R4_9AGAM</name>
<proteinExistence type="predicted"/>
<dbReference type="EMBL" id="KV417893">
    <property type="protein sequence ID" value="KZP04730.1"/>
    <property type="molecule type" value="Genomic_DNA"/>
</dbReference>
<dbReference type="Proteomes" id="UP000076532">
    <property type="component" value="Unassembled WGS sequence"/>
</dbReference>
<feature type="region of interest" description="Disordered" evidence="1">
    <location>
        <begin position="125"/>
        <end position="147"/>
    </location>
</feature>
<gene>
    <name evidence="2" type="ORF">FIBSPDRAFT_967889</name>
</gene>
<organism evidence="2 3">
    <name type="scientific">Athelia psychrophila</name>
    <dbReference type="NCBI Taxonomy" id="1759441"/>
    <lineage>
        <taxon>Eukaryota</taxon>
        <taxon>Fungi</taxon>
        <taxon>Dikarya</taxon>
        <taxon>Basidiomycota</taxon>
        <taxon>Agaricomycotina</taxon>
        <taxon>Agaricomycetes</taxon>
        <taxon>Agaricomycetidae</taxon>
        <taxon>Atheliales</taxon>
        <taxon>Atheliaceae</taxon>
        <taxon>Athelia</taxon>
    </lineage>
</organism>